<proteinExistence type="predicted"/>
<dbReference type="Gene3D" id="3.80.30.30">
    <property type="match status" value="1"/>
</dbReference>
<dbReference type="KEGG" id="rsd:TGRD_059"/>
<dbReference type="STRING" id="471821.TGRD_059"/>
<gene>
    <name evidence="5" type="ordered locus">TGRD_059</name>
</gene>
<protein>
    <submittedName>
        <fullName evidence="5">Radical SAM domain protein</fullName>
    </submittedName>
</protein>
<dbReference type="HOGENOM" id="CLU_1080542_0_0_0"/>
<dbReference type="AlphaFoldDB" id="B1GZ60"/>
<evidence type="ECO:0000313" key="6">
    <source>
        <dbReference type="Proteomes" id="UP000001691"/>
    </source>
</evidence>
<dbReference type="PANTHER" id="PTHR43432:SF6">
    <property type="entry name" value="RADICAL SAM CORE DOMAIN-CONTAINING PROTEIN"/>
    <property type="match status" value="1"/>
</dbReference>
<dbReference type="GO" id="GO:0046872">
    <property type="term" value="F:metal ion binding"/>
    <property type="evidence" value="ECO:0007669"/>
    <property type="project" value="UniProtKB-KW"/>
</dbReference>
<dbReference type="SFLD" id="SFLDS00029">
    <property type="entry name" value="Radical_SAM"/>
    <property type="match status" value="1"/>
</dbReference>
<dbReference type="CDD" id="cd01335">
    <property type="entry name" value="Radical_SAM"/>
    <property type="match status" value="1"/>
</dbReference>
<name>B1GZ60_ENDTX</name>
<keyword evidence="6" id="KW-1185">Reference proteome</keyword>
<dbReference type="GO" id="GO:0003824">
    <property type="term" value="F:catalytic activity"/>
    <property type="evidence" value="ECO:0007669"/>
    <property type="project" value="InterPro"/>
</dbReference>
<accession>B1GZ60</accession>
<evidence type="ECO:0000256" key="2">
    <source>
        <dbReference type="ARBA" id="ARBA00023004"/>
    </source>
</evidence>
<keyword evidence="2" id="KW-0408">Iron</keyword>
<dbReference type="Proteomes" id="UP000001691">
    <property type="component" value="Chromosome"/>
</dbReference>
<dbReference type="RefSeq" id="WP_015423071.1">
    <property type="nucleotide sequence ID" value="NC_020419.1"/>
</dbReference>
<organism evidence="5 6">
    <name type="scientific">Endomicrobium trichonymphae</name>
    <dbReference type="NCBI Taxonomy" id="1408204"/>
    <lineage>
        <taxon>Bacteria</taxon>
        <taxon>Pseudomonadati</taxon>
        <taxon>Elusimicrobiota</taxon>
        <taxon>Endomicrobiia</taxon>
        <taxon>Endomicrobiales</taxon>
        <taxon>Endomicrobiaceae</taxon>
        <taxon>Candidatus Endomicrobiellum</taxon>
    </lineage>
</organism>
<feature type="domain" description="Radical SAM core" evidence="4">
    <location>
        <begin position="22"/>
        <end position="198"/>
    </location>
</feature>
<evidence type="ECO:0000313" key="5">
    <source>
        <dbReference type="EMBL" id="BAG13542.1"/>
    </source>
</evidence>
<sequence>MNSIIRKSLLHKTNVEYGDYTINHAEGCSHGCLYPCYAMLMAKRFGKIKIYDDWIKPKIVKNALEILESEIPKYKDKIRFVQLSFTTDPFMCGYNEISEMSYKIIKRLNRENIKCIAITKGILPDKLATLSSNNEFGITLITIKDNFRKKLEPFASPMKKRIKSLYNLHKNGIKTWVSIEPYPTPNIIKQDFDEILKALEFVDKIIFGKLNYNSQVSAYKGCKEFFNETAEKVISFAEKNNKKHYIKKGTITDLNVSKQFSHNFSLYSNPISIF</sequence>
<dbReference type="EMBL" id="AP009510">
    <property type="protein sequence ID" value="BAG13542.1"/>
    <property type="molecule type" value="Genomic_DNA"/>
</dbReference>
<dbReference type="Pfam" id="PF04055">
    <property type="entry name" value="Radical_SAM"/>
    <property type="match status" value="1"/>
</dbReference>
<dbReference type="SFLD" id="SFLDG01084">
    <property type="entry name" value="Uncharacterised_Radical_SAM_Su"/>
    <property type="match status" value="1"/>
</dbReference>
<dbReference type="PANTHER" id="PTHR43432">
    <property type="entry name" value="SLR0285 PROTEIN"/>
    <property type="match status" value="1"/>
</dbReference>
<dbReference type="InterPro" id="IPR040086">
    <property type="entry name" value="MJ0683-like"/>
</dbReference>
<reference evidence="6" key="1">
    <citation type="journal article" date="2008" name="Proc. Natl. Acad. Sci. U.S.A.">
        <title>Complete genome of the uncultured termite group 1 bacteria in a single host protist cell.</title>
        <authorList>
            <person name="Hongoh Y."/>
            <person name="Sharma V.K."/>
            <person name="Prakash T."/>
            <person name="Noda S."/>
            <person name="Taylor T.D."/>
            <person name="Kudo T."/>
            <person name="Sakaki Y."/>
            <person name="Toyoda A."/>
            <person name="Hattori M."/>
            <person name="Ohkuma M."/>
        </authorList>
    </citation>
    <scope>NUCLEOTIDE SEQUENCE [LARGE SCALE GENOMIC DNA]</scope>
    <source>
        <strain evidence="6">Rs-D17 genomovar Ri2008</strain>
    </source>
</reference>
<evidence type="ECO:0000259" key="4">
    <source>
        <dbReference type="Pfam" id="PF04055"/>
    </source>
</evidence>
<dbReference type="InterPro" id="IPR007197">
    <property type="entry name" value="rSAM"/>
</dbReference>
<evidence type="ECO:0000256" key="3">
    <source>
        <dbReference type="ARBA" id="ARBA00023014"/>
    </source>
</evidence>
<keyword evidence="3" id="KW-0411">Iron-sulfur</keyword>
<dbReference type="GO" id="GO:0051536">
    <property type="term" value="F:iron-sulfur cluster binding"/>
    <property type="evidence" value="ECO:0007669"/>
    <property type="project" value="UniProtKB-KW"/>
</dbReference>
<evidence type="ECO:0000256" key="1">
    <source>
        <dbReference type="ARBA" id="ARBA00022723"/>
    </source>
</evidence>
<dbReference type="PATRIC" id="fig|471821.5.peg.96"/>
<keyword evidence="1" id="KW-0479">Metal-binding</keyword>